<dbReference type="PANTHER" id="PTHR11014">
    <property type="entry name" value="PEPTIDASE M20 FAMILY MEMBER"/>
    <property type="match status" value="1"/>
</dbReference>
<sequence>MMNTIEIVNEWHQEITEWRHKLHSFPEVGFELHKTSQYVANKLEFWGLRVDRNFGQTGVVGILDGELGEGRTIAYRADMDALPMQDCTGKPYASQNPGHAHACGHDGHMAMLLATARYLSENRRFRGRVIFLFQPAEEIGAGAKAMMDDGLFEKYPFDEVYGFHNMPRLPENTISLRYGPITGAGEKFSLTVKGCSGHSSVPHKCVNPITISAKIITAWQSIVSECVPCSQMGVLAVTKIRSGEVFNSIPEFAEAGGTIRFYESEVGDTLRSKMKQVASSIAEAYNAEANVAFEVLCPATVNTSEQVDCVINVAKSTVGTENLNTSVEPSPGGEDMAFFKKDDSVGACFFMIGTKGTNLHTCDFDFDDSIIPLGVTMLCRIAEQRLI</sequence>
<comment type="caution">
    <text evidence="4">The sequence shown here is derived from an EMBL/GenBank/DDBJ whole genome shotgun (WGS) entry which is preliminary data.</text>
</comment>
<accession>A0A2T3N3B2</accession>
<dbReference type="RefSeq" id="WP_107282212.1">
    <property type="nucleotide sequence ID" value="NZ_PYMC01000002.1"/>
</dbReference>
<feature type="binding site" evidence="2">
    <location>
        <position position="360"/>
    </location>
    <ligand>
        <name>Mn(2+)</name>
        <dbReference type="ChEBI" id="CHEBI:29035"/>
        <label>2</label>
    </ligand>
</feature>
<keyword evidence="2" id="KW-0479">Metal-binding</keyword>
<keyword evidence="2" id="KW-0464">Manganese</keyword>
<organism evidence="4 5">
    <name type="scientific">Photobacterium lipolyticum</name>
    <dbReference type="NCBI Taxonomy" id="266810"/>
    <lineage>
        <taxon>Bacteria</taxon>
        <taxon>Pseudomonadati</taxon>
        <taxon>Pseudomonadota</taxon>
        <taxon>Gammaproteobacteria</taxon>
        <taxon>Vibrionales</taxon>
        <taxon>Vibrionaceae</taxon>
        <taxon>Photobacterium</taxon>
    </lineage>
</organism>
<reference evidence="4 5" key="1">
    <citation type="submission" date="2018-03" db="EMBL/GenBank/DDBJ databases">
        <title>Whole genome sequencing of Histamine producing bacteria.</title>
        <authorList>
            <person name="Butler K."/>
        </authorList>
    </citation>
    <scope>NUCLEOTIDE SEQUENCE [LARGE SCALE GENOMIC DNA]</scope>
    <source>
        <strain evidence="4 5">DSM 16190</strain>
    </source>
</reference>
<dbReference type="Pfam" id="PF01546">
    <property type="entry name" value="Peptidase_M20"/>
    <property type="match status" value="1"/>
</dbReference>
<protein>
    <submittedName>
        <fullName evidence="4">Amidohydrolase</fullName>
    </submittedName>
</protein>
<dbReference type="SUPFAM" id="SSF55031">
    <property type="entry name" value="Bacterial exopeptidase dimerisation domain"/>
    <property type="match status" value="1"/>
</dbReference>
<dbReference type="NCBIfam" id="TIGR01891">
    <property type="entry name" value="amidohydrolases"/>
    <property type="match status" value="1"/>
</dbReference>
<dbReference type="GO" id="GO:0046872">
    <property type="term" value="F:metal ion binding"/>
    <property type="evidence" value="ECO:0007669"/>
    <property type="project" value="UniProtKB-KW"/>
</dbReference>
<dbReference type="InterPro" id="IPR002933">
    <property type="entry name" value="Peptidase_M20"/>
</dbReference>
<dbReference type="Pfam" id="PF07687">
    <property type="entry name" value="M20_dimer"/>
    <property type="match status" value="1"/>
</dbReference>
<feature type="binding site" evidence="2">
    <location>
        <position position="105"/>
    </location>
    <ligand>
        <name>Mn(2+)</name>
        <dbReference type="ChEBI" id="CHEBI:29035"/>
        <label>2</label>
    </ligand>
</feature>
<dbReference type="Gene3D" id="3.30.70.360">
    <property type="match status" value="1"/>
</dbReference>
<keyword evidence="5" id="KW-1185">Reference proteome</keyword>
<feature type="binding site" evidence="2">
    <location>
        <position position="138"/>
    </location>
    <ligand>
        <name>Mn(2+)</name>
        <dbReference type="ChEBI" id="CHEBI:29035"/>
        <label>2</label>
    </ligand>
</feature>
<dbReference type="Gene3D" id="3.40.630.10">
    <property type="entry name" value="Zn peptidases"/>
    <property type="match status" value="1"/>
</dbReference>
<dbReference type="PANTHER" id="PTHR11014:SF63">
    <property type="entry name" value="METALLOPEPTIDASE, PUTATIVE (AFU_ORTHOLOGUE AFUA_6G09600)-RELATED"/>
    <property type="match status" value="1"/>
</dbReference>
<evidence type="ECO:0000259" key="3">
    <source>
        <dbReference type="Pfam" id="PF07687"/>
    </source>
</evidence>
<dbReference type="InterPro" id="IPR011650">
    <property type="entry name" value="Peptidase_M20_dimer"/>
</dbReference>
<dbReference type="SUPFAM" id="SSF53187">
    <property type="entry name" value="Zn-dependent exopeptidases"/>
    <property type="match status" value="1"/>
</dbReference>
<dbReference type="GO" id="GO:0016787">
    <property type="term" value="F:hydrolase activity"/>
    <property type="evidence" value="ECO:0007669"/>
    <property type="project" value="UniProtKB-KW"/>
</dbReference>
<feature type="binding site" evidence="2">
    <location>
        <position position="164"/>
    </location>
    <ligand>
        <name>Mn(2+)</name>
        <dbReference type="ChEBI" id="CHEBI:29035"/>
        <label>2</label>
    </ligand>
</feature>
<comment type="cofactor">
    <cofactor evidence="2">
        <name>Mn(2+)</name>
        <dbReference type="ChEBI" id="CHEBI:29035"/>
    </cofactor>
    <text evidence="2">The Mn(2+) ion enhances activity.</text>
</comment>
<feature type="binding site" evidence="2">
    <location>
        <position position="103"/>
    </location>
    <ligand>
        <name>Mn(2+)</name>
        <dbReference type="ChEBI" id="CHEBI:29035"/>
        <label>2</label>
    </ligand>
</feature>
<evidence type="ECO:0000256" key="2">
    <source>
        <dbReference type="PIRSR" id="PIRSR005962-1"/>
    </source>
</evidence>
<feature type="domain" description="Peptidase M20 dimerisation" evidence="3">
    <location>
        <begin position="188"/>
        <end position="285"/>
    </location>
</feature>
<gene>
    <name evidence="4" type="ORF">C9I89_04860</name>
</gene>
<evidence type="ECO:0000313" key="4">
    <source>
        <dbReference type="EMBL" id="PSW06849.1"/>
    </source>
</evidence>
<keyword evidence="1 4" id="KW-0378">Hydrolase</keyword>
<dbReference type="InterPro" id="IPR036264">
    <property type="entry name" value="Bact_exopeptidase_dim_dom"/>
</dbReference>
<dbReference type="Proteomes" id="UP000240904">
    <property type="component" value="Unassembled WGS sequence"/>
</dbReference>
<dbReference type="OrthoDB" id="9777385at2"/>
<proteinExistence type="predicted"/>
<evidence type="ECO:0000313" key="5">
    <source>
        <dbReference type="Proteomes" id="UP000240904"/>
    </source>
</evidence>
<dbReference type="PIRSF" id="PIRSF005962">
    <property type="entry name" value="Pept_M20D_amidohydro"/>
    <property type="match status" value="1"/>
</dbReference>
<dbReference type="EMBL" id="PYMC01000002">
    <property type="protein sequence ID" value="PSW06849.1"/>
    <property type="molecule type" value="Genomic_DNA"/>
</dbReference>
<dbReference type="InterPro" id="IPR017439">
    <property type="entry name" value="Amidohydrolase"/>
</dbReference>
<name>A0A2T3N3B2_9GAMM</name>
<evidence type="ECO:0000256" key="1">
    <source>
        <dbReference type="ARBA" id="ARBA00022801"/>
    </source>
</evidence>
<dbReference type="AlphaFoldDB" id="A0A2T3N3B2"/>